<evidence type="ECO:0000256" key="1">
    <source>
        <dbReference type="SAM" id="SignalP"/>
    </source>
</evidence>
<evidence type="ECO:0000313" key="3">
    <source>
        <dbReference type="Proteomes" id="UP000663828"/>
    </source>
</evidence>
<comment type="caution">
    <text evidence="2">The sequence shown here is derived from an EMBL/GenBank/DDBJ whole genome shotgun (WGS) entry which is preliminary data.</text>
</comment>
<accession>A0A816D7E7</accession>
<dbReference type="EMBL" id="CAJNOR010008276">
    <property type="protein sequence ID" value="CAF1631027.1"/>
    <property type="molecule type" value="Genomic_DNA"/>
</dbReference>
<reference evidence="2" key="1">
    <citation type="submission" date="2021-02" db="EMBL/GenBank/DDBJ databases">
        <authorList>
            <person name="Nowell W R."/>
        </authorList>
    </citation>
    <scope>NUCLEOTIDE SEQUENCE</scope>
</reference>
<dbReference type="AlphaFoldDB" id="A0A816D7E7"/>
<keyword evidence="1" id="KW-0732">Signal</keyword>
<keyword evidence="3" id="KW-1185">Reference proteome</keyword>
<gene>
    <name evidence="2" type="ORF">XAT740_LOCUS51655</name>
</gene>
<protein>
    <submittedName>
        <fullName evidence="2">Uncharacterized protein</fullName>
    </submittedName>
</protein>
<name>A0A816D7E7_ADIRI</name>
<sequence length="94" mass="11127">MMFATSTHILFSLLILSIIVAPIWTFYLQEQLMTTSDQTHDEDQRTHHEIRSVLLPKICITLSKKGNEFHIYPDISARQSRQQSKRKCYPFDMR</sequence>
<dbReference type="Proteomes" id="UP000663828">
    <property type="component" value="Unassembled WGS sequence"/>
</dbReference>
<feature type="signal peptide" evidence="1">
    <location>
        <begin position="1"/>
        <end position="25"/>
    </location>
</feature>
<feature type="chain" id="PRO_5032614299" evidence="1">
    <location>
        <begin position="26"/>
        <end position="94"/>
    </location>
</feature>
<organism evidence="2 3">
    <name type="scientific">Adineta ricciae</name>
    <name type="common">Rotifer</name>
    <dbReference type="NCBI Taxonomy" id="249248"/>
    <lineage>
        <taxon>Eukaryota</taxon>
        <taxon>Metazoa</taxon>
        <taxon>Spiralia</taxon>
        <taxon>Gnathifera</taxon>
        <taxon>Rotifera</taxon>
        <taxon>Eurotatoria</taxon>
        <taxon>Bdelloidea</taxon>
        <taxon>Adinetida</taxon>
        <taxon>Adinetidae</taxon>
        <taxon>Adineta</taxon>
    </lineage>
</organism>
<proteinExistence type="predicted"/>
<evidence type="ECO:0000313" key="2">
    <source>
        <dbReference type="EMBL" id="CAF1631027.1"/>
    </source>
</evidence>